<dbReference type="Gene3D" id="3.90.550.10">
    <property type="entry name" value="Spore Coat Polysaccharide Biosynthesis Protein SpsA, Chain A"/>
    <property type="match status" value="1"/>
</dbReference>
<dbReference type="NCBIfam" id="TIGR00453">
    <property type="entry name" value="ispD"/>
    <property type="match status" value="1"/>
</dbReference>
<comment type="caution">
    <text evidence="8">The sequence shown here is derived from an EMBL/GenBank/DDBJ whole genome shotgun (WGS) entry which is preliminary data.</text>
</comment>
<dbReference type="EC" id="2.7.7.60" evidence="7"/>
<keyword evidence="4 7" id="KW-0808">Transferase</keyword>
<dbReference type="InterPro" id="IPR001228">
    <property type="entry name" value="IspD"/>
</dbReference>
<dbReference type="PANTHER" id="PTHR32125">
    <property type="entry name" value="2-C-METHYL-D-ERYTHRITOL 4-PHOSPHATE CYTIDYLYLTRANSFERASE, CHLOROPLASTIC"/>
    <property type="match status" value="1"/>
</dbReference>
<dbReference type="PANTHER" id="PTHR32125:SF4">
    <property type="entry name" value="2-C-METHYL-D-ERYTHRITOL 4-PHOSPHATE CYTIDYLYLTRANSFERASE, CHLOROPLASTIC"/>
    <property type="match status" value="1"/>
</dbReference>
<dbReference type="PROSITE" id="PS01295">
    <property type="entry name" value="ISPD"/>
    <property type="match status" value="1"/>
</dbReference>
<dbReference type="SUPFAM" id="SSF53448">
    <property type="entry name" value="Nucleotide-diphospho-sugar transferases"/>
    <property type="match status" value="1"/>
</dbReference>
<keyword evidence="5 7" id="KW-0548">Nucleotidyltransferase</keyword>
<evidence type="ECO:0000313" key="9">
    <source>
        <dbReference type="Proteomes" id="UP000226079"/>
    </source>
</evidence>
<keyword evidence="6 7" id="KW-0414">Isoprene biosynthesis</keyword>
<feature type="site" description="Transition state stabilizer" evidence="7">
    <location>
        <position position="23"/>
    </location>
</feature>
<dbReference type="InterPro" id="IPR034683">
    <property type="entry name" value="IspD/TarI"/>
</dbReference>
<dbReference type="GO" id="GO:0050518">
    <property type="term" value="F:2-C-methyl-D-erythritol 4-phosphate cytidylyltransferase activity"/>
    <property type="evidence" value="ECO:0007669"/>
    <property type="project" value="UniProtKB-UniRule"/>
</dbReference>
<evidence type="ECO:0000256" key="7">
    <source>
        <dbReference type="HAMAP-Rule" id="MF_00108"/>
    </source>
</evidence>
<dbReference type="InterPro" id="IPR018294">
    <property type="entry name" value="ISPD_synthase_CS"/>
</dbReference>
<comment type="pathway">
    <text evidence="2 7">Isoprenoid biosynthesis; isopentenyl diphosphate biosynthesis via DXP pathway; isopentenyl diphosphate from 1-deoxy-D-xylulose 5-phosphate: step 2/6.</text>
</comment>
<feature type="site" description="Positions MEP for the nucleophilic attack" evidence="7">
    <location>
        <position position="212"/>
    </location>
</feature>
<evidence type="ECO:0000256" key="6">
    <source>
        <dbReference type="ARBA" id="ARBA00023229"/>
    </source>
</evidence>
<reference evidence="8 9" key="1">
    <citation type="submission" date="2017-10" db="EMBL/GenBank/DDBJ databases">
        <title>Sequencing the genomes of 1000 actinobacteria strains.</title>
        <authorList>
            <person name="Klenk H.-P."/>
        </authorList>
    </citation>
    <scope>NUCLEOTIDE SEQUENCE [LARGE SCALE GENOMIC DNA]</scope>
    <source>
        <strain evidence="8 9">DSM 15597</strain>
    </source>
</reference>
<protein>
    <recommendedName>
        <fullName evidence="7">2-C-methyl-D-erythritol 4-phosphate cytidylyltransferase</fullName>
        <ecNumber evidence="7">2.7.7.60</ecNumber>
    </recommendedName>
    <alternativeName>
        <fullName evidence="7">4-diphosphocytidyl-2C-methyl-D-erythritol synthase</fullName>
    </alternativeName>
    <alternativeName>
        <fullName evidence="7">MEP cytidylyltransferase</fullName>
        <shortName evidence="7">MCT</shortName>
    </alternativeName>
</protein>
<comment type="function">
    <text evidence="7">Catalyzes the formation of 4-diphosphocytidyl-2-C-methyl-D-erythritol from CTP and 2-C-methyl-D-erythritol 4-phosphate (MEP).</text>
</comment>
<dbReference type="UniPathway" id="UPA00056">
    <property type="reaction ID" value="UER00093"/>
</dbReference>
<evidence type="ECO:0000313" key="8">
    <source>
        <dbReference type="EMBL" id="PFG15758.1"/>
    </source>
</evidence>
<dbReference type="GO" id="GO:0019288">
    <property type="term" value="P:isopentenyl diphosphate biosynthetic process, methylerythritol 4-phosphate pathway"/>
    <property type="evidence" value="ECO:0007669"/>
    <property type="project" value="UniProtKB-UniRule"/>
</dbReference>
<comment type="catalytic activity">
    <reaction evidence="1 7">
        <text>2-C-methyl-D-erythritol 4-phosphate + CTP + H(+) = 4-CDP-2-C-methyl-D-erythritol + diphosphate</text>
        <dbReference type="Rhea" id="RHEA:13429"/>
        <dbReference type="ChEBI" id="CHEBI:15378"/>
        <dbReference type="ChEBI" id="CHEBI:33019"/>
        <dbReference type="ChEBI" id="CHEBI:37563"/>
        <dbReference type="ChEBI" id="CHEBI:57823"/>
        <dbReference type="ChEBI" id="CHEBI:58262"/>
        <dbReference type="EC" id="2.7.7.60"/>
    </reaction>
</comment>
<feature type="site" description="Transition state stabilizer" evidence="7">
    <location>
        <position position="16"/>
    </location>
</feature>
<gene>
    <name evidence="7" type="primary">ispD</name>
    <name evidence="8" type="ORF">ATK74_0278</name>
</gene>
<organism evidence="8 9">
    <name type="scientific">Propionicimonas paludicola</name>
    <dbReference type="NCBI Taxonomy" id="185243"/>
    <lineage>
        <taxon>Bacteria</taxon>
        <taxon>Bacillati</taxon>
        <taxon>Actinomycetota</taxon>
        <taxon>Actinomycetes</taxon>
        <taxon>Propionibacteriales</taxon>
        <taxon>Nocardioidaceae</taxon>
        <taxon>Propionicimonas</taxon>
    </lineage>
</organism>
<dbReference type="RefSeq" id="WP_098459362.1">
    <property type="nucleotide sequence ID" value="NZ_PDJC01000001.1"/>
</dbReference>
<evidence type="ECO:0000256" key="5">
    <source>
        <dbReference type="ARBA" id="ARBA00022695"/>
    </source>
</evidence>
<dbReference type="AlphaFoldDB" id="A0A2A9CN50"/>
<dbReference type="Pfam" id="PF01128">
    <property type="entry name" value="IspD"/>
    <property type="match status" value="1"/>
</dbReference>
<evidence type="ECO:0000256" key="3">
    <source>
        <dbReference type="ARBA" id="ARBA00009789"/>
    </source>
</evidence>
<dbReference type="InterPro" id="IPR050088">
    <property type="entry name" value="IspD/TarI_cytidylyltransf_bact"/>
</dbReference>
<proteinExistence type="inferred from homology"/>
<accession>A0A2A9CN50</accession>
<evidence type="ECO:0000256" key="1">
    <source>
        <dbReference type="ARBA" id="ARBA00001282"/>
    </source>
</evidence>
<dbReference type="InterPro" id="IPR029044">
    <property type="entry name" value="Nucleotide-diphossugar_trans"/>
</dbReference>
<dbReference type="HAMAP" id="MF_00108">
    <property type="entry name" value="IspD"/>
    <property type="match status" value="1"/>
</dbReference>
<feature type="site" description="Positions MEP for the nucleophilic attack" evidence="7">
    <location>
        <position position="156"/>
    </location>
</feature>
<evidence type="ECO:0000256" key="4">
    <source>
        <dbReference type="ARBA" id="ARBA00022679"/>
    </source>
</evidence>
<dbReference type="Proteomes" id="UP000226079">
    <property type="component" value="Unassembled WGS sequence"/>
</dbReference>
<comment type="similarity">
    <text evidence="3 7">Belongs to the IspD/TarI cytidylyltransferase family. IspD subfamily.</text>
</comment>
<name>A0A2A9CN50_9ACTN</name>
<dbReference type="EMBL" id="PDJC01000001">
    <property type="protein sequence ID" value="PFG15758.1"/>
    <property type="molecule type" value="Genomic_DNA"/>
</dbReference>
<sequence>MEPVVAVVVAAGAGVRLGGAEPKALRLLNGRPLISHCLDGLAAGGVDRAVVVVAAGAQGGFEPALADSPIPASYVFGGDDRAASVEAGLAAIAGDRDLDQCRYVLVHDAARALVPGAVVARVIAALREGARGCVPVVPVVDTVRQLTADGSVVLDRSQLRLVQTPQGFERSLLVTALSEARRTGLPITDDASAVAALGEPIALVEGSRDALKVTEPLDLVLAEAIQRSRR</sequence>
<keyword evidence="9" id="KW-1185">Reference proteome</keyword>
<dbReference type="OrthoDB" id="9802561at2"/>
<evidence type="ECO:0000256" key="2">
    <source>
        <dbReference type="ARBA" id="ARBA00004787"/>
    </source>
</evidence>
<dbReference type="FunFam" id="3.90.550.10:FF:000003">
    <property type="entry name" value="2-C-methyl-D-erythritol 4-phosphate cytidylyltransferase"/>
    <property type="match status" value="1"/>
</dbReference>